<sequence length="342" mass="38645">EEIKLAGDVTYGVPTQCVKCSHFTRQKRRGQLLPPLAFNEDYLGNLLQKVNSRLGGINVILEPSAKPDYLKKATMVVGIDASHPSPNDRVSRSVAACVASFDVHHSKFLSSIMVQEPFKKVQHVNEEKEKLVEEIVKLDQMMISILTKYQEVNKKLPENIIIFRDGVSDGQFKTVFTHEIQALQNSFTTFGPYKPKLTLIIVQKRHHTRFMPKQAETRSGNVLPGTCVDDLITSPVLWDYYLCSHDGALGTSRPARYSVLWDEYGFNADTLQLITFHCCFLYGRCLKPVSIPAPVYYAHLASKRARDHLKVISDSHDRPTLGDMQKAVDTQKSIAMNVTYFV</sequence>
<dbReference type="GO" id="GO:0003676">
    <property type="term" value="F:nucleic acid binding"/>
    <property type="evidence" value="ECO:0007669"/>
    <property type="project" value="InterPro"/>
</dbReference>
<dbReference type="GO" id="GO:0003743">
    <property type="term" value="F:translation initiation factor activity"/>
    <property type="evidence" value="ECO:0007669"/>
    <property type="project" value="UniProtKB-KW"/>
</dbReference>
<dbReference type="PROSITE" id="PS50822">
    <property type="entry name" value="PIWI"/>
    <property type="match status" value="1"/>
</dbReference>
<dbReference type="Pfam" id="PF02171">
    <property type="entry name" value="Piwi"/>
    <property type="match status" value="1"/>
</dbReference>
<proteinExistence type="predicted"/>
<keyword evidence="2" id="KW-0648">Protein biosynthesis</keyword>
<keyword evidence="3" id="KW-1185">Reference proteome</keyword>
<gene>
    <name evidence="2" type="ORF">B4U80_08731</name>
</gene>
<evidence type="ECO:0000259" key="1">
    <source>
        <dbReference type="PROSITE" id="PS50822"/>
    </source>
</evidence>
<name>A0A443S831_9ACAR</name>
<accession>A0A443S831</accession>
<dbReference type="Proteomes" id="UP000288716">
    <property type="component" value="Unassembled WGS sequence"/>
</dbReference>
<organism evidence="2 3">
    <name type="scientific">Leptotrombidium deliense</name>
    <dbReference type="NCBI Taxonomy" id="299467"/>
    <lineage>
        <taxon>Eukaryota</taxon>
        <taxon>Metazoa</taxon>
        <taxon>Ecdysozoa</taxon>
        <taxon>Arthropoda</taxon>
        <taxon>Chelicerata</taxon>
        <taxon>Arachnida</taxon>
        <taxon>Acari</taxon>
        <taxon>Acariformes</taxon>
        <taxon>Trombidiformes</taxon>
        <taxon>Prostigmata</taxon>
        <taxon>Anystina</taxon>
        <taxon>Parasitengona</taxon>
        <taxon>Trombiculoidea</taxon>
        <taxon>Trombiculidae</taxon>
        <taxon>Leptotrombidium</taxon>
    </lineage>
</organism>
<keyword evidence="2" id="KW-0396">Initiation factor</keyword>
<dbReference type="Gene3D" id="3.30.420.10">
    <property type="entry name" value="Ribonuclease H-like superfamily/Ribonuclease H"/>
    <property type="match status" value="1"/>
</dbReference>
<dbReference type="AlphaFoldDB" id="A0A443S831"/>
<dbReference type="Gene3D" id="3.40.50.2300">
    <property type="match status" value="1"/>
</dbReference>
<dbReference type="PANTHER" id="PTHR22891">
    <property type="entry name" value="EUKARYOTIC TRANSLATION INITIATION FACTOR 2C"/>
    <property type="match status" value="1"/>
</dbReference>
<feature type="domain" description="Piwi" evidence="1">
    <location>
        <begin position="1"/>
        <end position="310"/>
    </location>
</feature>
<dbReference type="InterPro" id="IPR036397">
    <property type="entry name" value="RNaseH_sf"/>
</dbReference>
<dbReference type="SUPFAM" id="SSF53098">
    <property type="entry name" value="Ribonuclease H-like"/>
    <property type="match status" value="1"/>
</dbReference>
<dbReference type="InterPro" id="IPR012337">
    <property type="entry name" value="RNaseH-like_sf"/>
</dbReference>
<dbReference type="SMART" id="SM00950">
    <property type="entry name" value="Piwi"/>
    <property type="match status" value="1"/>
</dbReference>
<evidence type="ECO:0000313" key="3">
    <source>
        <dbReference type="Proteomes" id="UP000288716"/>
    </source>
</evidence>
<dbReference type="VEuPathDB" id="VectorBase:LDEU008406"/>
<reference evidence="2 3" key="1">
    <citation type="journal article" date="2018" name="Gigascience">
        <title>Genomes of trombidid mites reveal novel predicted allergens and laterally-transferred genes associated with secondary metabolism.</title>
        <authorList>
            <person name="Dong X."/>
            <person name="Chaisiri K."/>
            <person name="Xia D."/>
            <person name="Armstrong S.D."/>
            <person name="Fang Y."/>
            <person name="Donnelly M.J."/>
            <person name="Kadowaki T."/>
            <person name="McGarry J.W."/>
            <person name="Darby A.C."/>
            <person name="Makepeace B.L."/>
        </authorList>
    </citation>
    <scope>NUCLEOTIDE SEQUENCE [LARGE SCALE GENOMIC DNA]</scope>
    <source>
        <strain evidence="2">UoL-UT</strain>
    </source>
</reference>
<feature type="non-terminal residue" evidence="2">
    <location>
        <position position="1"/>
    </location>
</feature>
<dbReference type="STRING" id="299467.A0A443S831"/>
<dbReference type="OrthoDB" id="6508099at2759"/>
<dbReference type="EMBL" id="NCKV01006128">
    <property type="protein sequence ID" value="RWS23634.1"/>
    <property type="molecule type" value="Genomic_DNA"/>
</dbReference>
<comment type="caution">
    <text evidence="2">The sequence shown here is derived from an EMBL/GenBank/DDBJ whole genome shotgun (WGS) entry which is preliminary data.</text>
</comment>
<dbReference type="InterPro" id="IPR003165">
    <property type="entry name" value="Piwi"/>
</dbReference>
<protein>
    <submittedName>
        <fullName evidence="2">Translation initiation factor 2C-like protein</fullName>
    </submittedName>
</protein>
<evidence type="ECO:0000313" key="2">
    <source>
        <dbReference type="EMBL" id="RWS23634.1"/>
    </source>
</evidence>